<organism evidence="1 2">
    <name type="scientific">Legionella londiniensis</name>
    <dbReference type="NCBI Taxonomy" id="45068"/>
    <lineage>
        <taxon>Bacteria</taxon>
        <taxon>Pseudomonadati</taxon>
        <taxon>Pseudomonadota</taxon>
        <taxon>Gammaproteobacteria</taxon>
        <taxon>Legionellales</taxon>
        <taxon>Legionellaceae</taxon>
        <taxon>Legionella</taxon>
    </lineage>
</organism>
<accession>A0A0W0VMC9</accession>
<reference evidence="1 2" key="1">
    <citation type="submission" date="2015-11" db="EMBL/GenBank/DDBJ databases">
        <title>Genomic analysis of 38 Legionella species identifies large and diverse effector repertoires.</title>
        <authorList>
            <person name="Burstein D."/>
            <person name="Amaro F."/>
            <person name="Zusman T."/>
            <person name="Lifshitz Z."/>
            <person name="Cohen O."/>
            <person name="Gilbert J.A."/>
            <person name="Pupko T."/>
            <person name="Shuman H.A."/>
            <person name="Segal G."/>
        </authorList>
    </citation>
    <scope>NUCLEOTIDE SEQUENCE [LARGE SCALE GENOMIC DNA]</scope>
    <source>
        <strain evidence="1 2">ATCC 49505</strain>
    </source>
</reference>
<dbReference type="PATRIC" id="fig|45068.5.peg.1390"/>
<protein>
    <submittedName>
        <fullName evidence="1">Uncharacterized protein</fullName>
    </submittedName>
</protein>
<dbReference type="STRING" id="45068.Llon_1285"/>
<evidence type="ECO:0000313" key="2">
    <source>
        <dbReference type="Proteomes" id="UP000054997"/>
    </source>
</evidence>
<name>A0A0W0VMC9_9GAMM</name>
<evidence type="ECO:0000313" key="1">
    <source>
        <dbReference type="EMBL" id="KTD21187.1"/>
    </source>
</evidence>
<dbReference type="Proteomes" id="UP000054997">
    <property type="component" value="Unassembled WGS sequence"/>
</dbReference>
<dbReference type="AlphaFoldDB" id="A0A0W0VMC9"/>
<proteinExistence type="predicted"/>
<dbReference type="OrthoDB" id="5639165at2"/>
<gene>
    <name evidence="1" type="ORF">Llon_1285</name>
</gene>
<sequence>MTMCLISRCFTLLQCQQIMKFLLLLCFYFFGVGASYAEIRSAAEIIMTESVISSTQMANSSTQAADARALDAKPDVQVADSGALSVKTMPRSRKNTQYFYRNIWEPTYHILRLNYCMFDGKECGMAVASRYCRMLGYDGADKEIVANNVGLTHVLASKAKCQGWQCNGFKLIRCIGKINHQPAKPYYYREKRFVYPRLDSYRIAWCYKDGKECGQRAAYSFCRRMGYLQAKHYKKETEIAATKELGNQKLCFGKDCSGFQYITCYR</sequence>
<dbReference type="EMBL" id="LNYK01000016">
    <property type="protein sequence ID" value="KTD21187.1"/>
    <property type="molecule type" value="Genomic_DNA"/>
</dbReference>
<dbReference type="RefSeq" id="WP_115336861.1">
    <property type="nucleotide sequence ID" value="NZ_CAAAHZ010000003.1"/>
</dbReference>
<keyword evidence="2" id="KW-1185">Reference proteome</keyword>
<comment type="caution">
    <text evidence="1">The sequence shown here is derived from an EMBL/GenBank/DDBJ whole genome shotgun (WGS) entry which is preliminary data.</text>
</comment>